<protein>
    <submittedName>
        <fullName evidence="1">Uncharacterized protein</fullName>
    </submittedName>
</protein>
<organism evidence="1 2">
    <name type="scientific">Pistacia integerrima</name>
    <dbReference type="NCBI Taxonomy" id="434235"/>
    <lineage>
        <taxon>Eukaryota</taxon>
        <taxon>Viridiplantae</taxon>
        <taxon>Streptophyta</taxon>
        <taxon>Embryophyta</taxon>
        <taxon>Tracheophyta</taxon>
        <taxon>Spermatophyta</taxon>
        <taxon>Magnoliopsida</taxon>
        <taxon>eudicotyledons</taxon>
        <taxon>Gunneridae</taxon>
        <taxon>Pentapetalae</taxon>
        <taxon>rosids</taxon>
        <taxon>malvids</taxon>
        <taxon>Sapindales</taxon>
        <taxon>Anacardiaceae</taxon>
        <taxon>Pistacia</taxon>
    </lineage>
</organism>
<dbReference type="EMBL" id="CM047740">
    <property type="protein sequence ID" value="KAJ0039928.1"/>
    <property type="molecule type" value="Genomic_DNA"/>
</dbReference>
<gene>
    <name evidence="1" type="ORF">Pint_27749</name>
</gene>
<dbReference type="Proteomes" id="UP001163603">
    <property type="component" value="Chromosome 5"/>
</dbReference>
<accession>A0ACC0YP43</accession>
<sequence length="711" mass="78899">MMEFCKSIHSFLQSNPARNFYFGAFRVFLILLHIFSVNSISFNITCFSEHSDILFQGDANARDHVIQLTAGSQGDVNFSGRAIYKEPVHLWDNATRRVTDFTSSFSFAVASGDEDLPGARLSFFLTTNGSIMLPNSSGGFLGLVTGNNDSTNSTKNHFVAVEFDNQFVGVHINSTGSEFRRLPSTSAQKRLNVLVEYNSSTKYLCVTLIDQADYTVLSGILNLCSKLDLINYLPEWVTIGFSAAAGEFTRTYSIYSWQFSSNLKANFEAQNGTNCGNKKTKVINLALATIIGACSTFFLIGVVLVLLWLFLHRRKRDGDQRQNHVPMIVVDNSIDDELARSGSGQKRFSYSELEQATNNFAEEGKLESLVEAADQRLLGDFQVEPLKRLMMLGLWCAHPDHRLRPSIRQAVQVLNYEAEIPVLPKMMPVAIYHEPNSSSSSSQAFMTFTSANLAKIKKNLIADWLKLRARVPGFNRCFPINTPNILFEGDAFPSNDVLQLTKNQADKNLIRSVGRATYNQPVTIWDAKTGKLADFTAHFSFIIKALNTSNNGDGIAFFFAPFDSTIPDNSTGGYLALFSPDTAKTNTSNQIVAVEFDSFQNEWDPSSDHVGVNVNSIISVATVDWKSSIKNGSMANAWVSYNSGTQNLSVFLTYADKPVFIGNSSLWYIVDLREVLPERVKVGFSASTSEVVEIHNIISWSFSSTLDETSP</sequence>
<keyword evidence="2" id="KW-1185">Reference proteome</keyword>
<evidence type="ECO:0000313" key="2">
    <source>
        <dbReference type="Proteomes" id="UP001163603"/>
    </source>
</evidence>
<name>A0ACC0YP43_9ROSI</name>
<proteinExistence type="predicted"/>
<comment type="caution">
    <text evidence="1">The sequence shown here is derived from an EMBL/GenBank/DDBJ whole genome shotgun (WGS) entry which is preliminary data.</text>
</comment>
<evidence type="ECO:0000313" key="1">
    <source>
        <dbReference type="EMBL" id="KAJ0039928.1"/>
    </source>
</evidence>
<reference evidence="2" key="1">
    <citation type="journal article" date="2023" name="G3 (Bethesda)">
        <title>Genome assembly and association tests identify interacting loci associated with vigor, precocity, and sex in interspecific pistachio rootstocks.</title>
        <authorList>
            <person name="Palmer W."/>
            <person name="Jacygrad E."/>
            <person name="Sagayaradj S."/>
            <person name="Cavanaugh K."/>
            <person name="Han R."/>
            <person name="Bertier L."/>
            <person name="Beede B."/>
            <person name="Kafkas S."/>
            <person name="Golino D."/>
            <person name="Preece J."/>
            <person name="Michelmore R."/>
        </authorList>
    </citation>
    <scope>NUCLEOTIDE SEQUENCE [LARGE SCALE GENOMIC DNA]</scope>
</reference>